<feature type="domain" description="Right handed beta helix" evidence="2">
    <location>
        <begin position="113"/>
        <end position="214"/>
    </location>
</feature>
<proteinExistence type="predicted"/>
<dbReference type="SMART" id="SM00710">
    <property type="entry name" value="PbH1"/>
    <property type="match status" value="3"/>
</dbReference>
<dbReference type="Gene3D" id="2.160.20.10">
    <property type="entry name" value="Single-stranded right-handed beta-helix, Pectin lyase-like"/>
    <property type="match status" value="1"/>
</dbReference>
<sequence>MAVENIRFLADKTSISTPFNTNFIGFLNTLSKYIIVNKKITYILVMLLALFILFFGSGIVFADSPGCIYNETNDCYIPADNCYLTDRFYSKICPGTYKVDDTDKDGFFMLVSGHGMVLDCQGATLIFNTTHPYAIILYNEYAEWPNTYVRNATIKNCNIINAGTGISDWYGGHNNTFINNTIINATKEGIMLYNTTHSVVINNTISSFEKGIHII</sequence>
<accession>A0A2H9N2U9</accession>
<dbReference type="Proteomes" id="UP000231449">
    <property type="component" value="Unassembled WGS sequence"/>
</dbReference>
<evidence type="ECO:0000313" key="3">
    <source>
        <dbReference type="EMBL" id="PIX28216.1"/>
    </source>
</evidence>
<dbReference type="Pfam" id="PF13229">
    <property type="entry name" value="Beta_helix"/>
    <property type="match status" value="1"/>
</dbReference>
<dbReference type="SUPFAM" id="SSF51126">
    <property type="entry name" value="Pectin lyase-like"/>
    <property type="match status" value="1"/>
</dbReference>
<evidence type="ECO:0000313" key="4">
    <source>
        <dbReference type="Proteomes" id="UP000231449"/>
    </source>
</evidence>
<keyword evidence="1" id="KW-0472">Membrane</keyword>
<keyword evidence="1" id="KW-0812">Transmembrane</keyword>
<evidence type="ECO:0000256" key="1">
    <source>
        <dbReference type="SAM" id="Phobius"/>
    </source>
</evidence>
<keyword evidence="1" id="KW-1133">Transmembrane helix</keyword>
<dbReference type="InterPro" id="IPR012334">
    <property type="entry name" value="Pectin_lyas_fold"/>
</dbReference>
<comment type="caution">
    <text evidence="3">The sequence shown here is derived from an EMBL/GenBank/DDBJ whole genome shotgun (WGS) entry which is preliminary data.</text>
</comment>
<feature type="transmembrane region" description="Helical" evidence="1">
    <location>
        <begin position="40"/>
        <end position="62"/>
    </location>
</feature>
<dbReference type="InterPro" id="IPR011050">
    <property type="entry name" value="Pectin_lyase_fold/virulence"/>
</dbReference>
<dbReference type="InterPro" id="IPR039448">
    <property type="entry name" value="Beta_helix"/>
</dbReference>
<dbReference type="NCBIfam" id="TIGR03804">
    <property type="entry name" value="para_beta_helix"/>
    <property type="match status" value="1"/>
</dbReference>
<dbReference type="AlphaFoldDB" id="A0A2H9N2U9"/>
<protein>
    <recommendedName>
        <fullName evidence="2">Right handed beta helix domain-containing protein</fullName>
    </recommendedName>
</protein>
<evidence type="ECO:0000259" key="2">
    <source>
        <dbReference type="Pfam" id="PF13229"/>
    </source>
</evidence>
<gene>
    <name evidence="3" type="ORF">COZ66_00670</name>
</gene>
<dbReference type="InterPro" id="IPR006626">
    <property type="entry name" value="PbH1"/>
</dbReference>
<dbReference type="EMBL" id="PFIH01000020">
    <property type="protein sequence ID" value="PIX28216.1"/>
    <property type="molecule type" value="Genomic_DNA"/>
</dbReference>
<organism evidence="3 4">
    <name type="scientific">Huberarchaeum crystalense</name>
    <dbReference type="NCBI Taxonomy" id="2014257"/>
    <lineage>
        <taxon>Archaea</taxon>
        <taxon>Candidatus Huberarchaeota</taxon>
        <taxon>Candidatus Huberarchaeia</taxon>
        <taxon>Candidatus Huberarchaeales</taxon>
        <taxon>Candidatus Huberarchaeaceae</taxon>
        <taxon>Candidatus Huberarchaeum</taxon>
    </lineage>
</organism>
<dbReference type="InterPro" id="IPR022441">
    <property type="entry name" value="Para_beta_helix_rpt-2"/>
</dbReference>
<name>A0A2H9N2U9_HUBC1</name>
<reference evidence="4" key="1">
    <citation type="submission" date="2017-09" db="EMBL/GenBank/DDBJ databases">
        <title>Depth-based differentiation of microbial function through sediment-hosted aquifers and enrichment of novel symbionts in the deep terrestrial subsurface.</title>
        <authorList>
            <person name="Probst A.J."/>
            <person name="Ladd B."/>
            <person name="Jarett J.K."/>
            <person name="Geller-Mcgrath D.E."/>
            <person name="Sieber C.M.K."/>
            <person name="Emerson J.B."/>
            <person name="Anantharaman K."/>
            <person name="Thomas B.C."/>
            <person name="Malmstrom R."/>
            <person name="Stieglmeier M."/>
            <person name="Klingl A."/>
            <person name="Woyke T."/>
            <person name="Ryan C.M."/>
            <person name="Banfield J.F."/>
        </authorList>
    </citation>
    <scope>NUCLEOTIDE SEQUENCE [LARGE SCALE GENOMIC DNA]</scope>
</reference>